<evidence type="ECO:0000313" key="2">
    <source>
        <dbReference type="Proteomes" id="UP000800041"/>
    </source>
</evidence>
<dbReference type="OrthoDB" id="5428705at2759"/>
<dbReference type="AlphaFoldDB" id="A0A6G1GMG3"/>
<dbReference type="EMBL" id="ML977191">
    <property type="protein sequence ID" value="KAF1981918.1"/>
    <property type="molecule type" value="Genomic_DNA"/>
</dbReference>
<reference evidence="1" key="1">
    <citation type="journal article" date="2020" name="Stud. Mycol.">
        <title>101 Dothideomycetes genomes: a test case for predicting lifestyles and emergence of pathogens.</title>
        <authorList>
            <person name="Haridas S."/>
            <person name="Albert R."/>
            <person name="Binder M."/>
            <person name="Bloem J."/>
            <person name="Labutti K."/>
            <person name="Salamov A."/>
            <person name="Andreopoulos B."/>
            <person name="Baker S."/>
            <person name="Barry K."/>
            <person name="Bills G."/>
            <person name="Bluhm B."/>
            <person name="Cannon C."/>
            <person name="Castanera R."/>
            <person name="Culley D."/>
            <person name="Daum C."/>
            <person name="Ezra D."/>
            <person name="Gonzalez J."/>
            <person name="Henrissat B."/>
            <person name="Kuo A."/>
            <person name="Liang C."/>
            <person name="Lipzen A."/>
            <person name="Lutzoni F."/>
            <person name="Magnuson J."/>
            <person name="Mondo S."/>
            <person name="Nolan M."/>
            <person name="Ohm R."/>
            <person name="Pangilinan J."/>
            <person name="Park H.-J."/>
            <person name="Ramirez L."/>
            <person name="Alfaro M."/>
            <person name="Sun H."/>
            <person name="Tritt A."/>
            <person name="Yoshinaga Y."/>
            <person name="Zwiers L.-H."/>
            <person name="Turgeon B."/>
            <person name="Goodwin S."/>
            <person name="Spatafora J."/>
            <person name="Crous P."/>
            <person name="Grigoriev I."/>
        </authorList>
    </citation>
    <scope>NUCLEOTIDE SEQUENCE</scope>
    <source>
        <strain evidence="1">CBS 113979</strain>
    </source>
</reference>
<evidence type="ECO:0000313" key="1">
    <source>
        <dbReference type="EMBL" id="KAF1981918.1"/>
    </source>
</evidence>
<organism evidence="1 2">
    <name type="scientific">Aulographum hederae CBS 113979</name>
    <dbReference type="NCBI Taxonomy" id="1176131"/>
    <lineage>
        <taxon>Eukaryota</taxon>
        <taxon>Fungi</taxon>
        <taxon>Dikarya</taxon>
        <taxon>Ascomycota</taxon>
        <taxon>Pezizomycotina</taxon>
        <taxon>Dothideomycetes</taxon>
        <taxon>Pleosporomycetidae</taxon>
        <taxon>Aulographales</taxon>
        <taxon>Aulographaceae</taxon>
    </lineage>
</organism>
<accession>A0A6G1GMG3</accession>
<dbReference type="Proteomes" id="UP000800041">
    <property type="component" value="Unassembled WGS sequence"/>
</dbReference>
<sequence>NVDNGATAVFLHEQFAKQYRIPTFLLEKPRLLSLADDSFADRILHAALVDLRIGNHQEQVLAFVTKLA</sequence>
<name>A0A6G1GMG3_9PEZI</name>
<dbReference type="CDD" id="cd00303">
    <property type="entry name" value="retropepsin_like"/>
    <property type="match status" value="1"/>
</dbReference>
<keyword evidence="2" id="KW-1185">Reference proteome</keyword>
<gene>
    <name evidence="1" type="ORF">K402DRAFT_313707</name>
</gene>
<feature type="non-terminal residue" evidence="1">
    <location>
        <position position="68"/>
    </location>
</feature>
<proteinExistence type="predicted"/>
<protein>
    <submittedName>
        <fullName evidence="1">Uncharacterized protein</fullName>
    </submittedName>
</protein>
<feature type="non-terminal residue" evidence="1">
    <location>
        <position position="1"/>
    </location>
</feature>